<feature type="domain" description="D-isomer specific 2-hydroxyacid dehydrogenase catalytic" evidence="5">
    <location>
        <begin position="26"/>
        <end position="312"/>
    </location>
</feature>
<dbReference type="GO" id="GO:0005829">
    <property type="term" value="C:cytosol"/>
    <property type="evidence" value="ECO:0007669"/>
    <property type="project" value="TreeGrafter"/>
</dbReference>
<evidence type="ECO:0000256" key="4">
    <source>
        <dbReference type="RuleBase" id="RU003719"/>
    </source>
</evidence>
<dbReference type="EMBL" id="CP015839">
    <property type="protein sequence ID" value="ANG64345.1"/>
    <property type="molecule type" value="Genomic_DNA"/>
</dbReference>
<evidence type="ECO:0000313" key="8">
    <source>
        <dbReference type="Proteomes" id="UP000078070"/>
    </source>
</evidence>
<evidence type="ECO:0000259" key="5">
    <source>
        <dbReference type="Pfam" id="PF00389"/>
    </source>
</evidence>
<proteinExistence type="inferred from homology"/>
<dbReference type="AlphaFoldDB" id="A0A1A9F2F6"/>
<keyword evidence="2 4" id="KW-0560">Oxidoreductase</keyword>
<dbReference type="InterPro" id="IPR006140">
    <property type="entry name" value="D-isomer_DH_NAD-bd"/>
</dbReference>
<dbReference type="InterPro" id="IPR036291">
    <property type="entry name" value="NAD(P)-bd_dom_sf"/>
</dbReference>
<reference evidence="8" key="1">
    <citation type="submission" date="2016-05" db="EMBL/GenBank/DDBJ databases">
        <authorList>
            <person name="Baek K."/>
            <person name="Yang S.-J."/>
        </authorList>
    </citation>
    <scope>NUCLEOTIDE SEQUENCE [LARGE SCALE GENOMIC DNA]</scope>
    <source>
        <strain evidence="8">ST58-10</strain>
    </source>
</reference>
<evidence type="ECO:0000256" key="2">
    <source>
        <dbReference type="ARBA" id="ARBA00023002"/>
    </source>
</evidence>
<dbReference type="GO" id="GO:0030267">
    <property type="term" value="F:glyoxylate reductase (NADPH) activity"/>
    <property type="evidence" value="ECO:0007669"/>
    <property type="project" value="TreeGrafter"/>
</dbReference>
<keyword evidence="1" id="KW-0521">NADP</keyword>
<dbReference type="STRING" id="1821621.A8C75_18940"/>
<protein>
    <submittedName>
        <fullName evidence="7">Hydroxyacid dehydrogenase</fullName>
    </submittedName>
</protein>
<dbReference type="InterPro" id="IPR006139">
    <property type="entry name" value="D-isomer_2_OHA_DH_cat_dom"/>
</dbReference>
<dbReference type="GO" id="GO:0016618">
    <property type="term" value="F:hydroxypyruvate reductase [NAD(P)H] activity"/>
    <property type="evidence" value="ECO:0007669"/>
    <property type="project" value="TreeGrafter"/>
</dbReference>
<evidence type="ECO:0000259" key="6">
    <source>
        <dbReference type="Pfam" id="PF02826"/>
    </source>
</evidence>
<name>A0A1A9F2F6_9GAMM</name>
<dbReference type="GO" id="GO:0051287">
    <property type="term" value="F:NAD binding"/>
    <property type="evidence" value="ECO:0007669"/>
    <property type="project" value="InterPro"/>
</dbReference>
<dbReference type="SUPFAM" id="SSF52283">
    <property type="entry name" value="Formate/glycerate dehydrogenase catalytic domain-like"/>
    <property type="match status" value="1"/>
</dbReference>
<reference evidence="7 8" key="2">
    <citation type="journal article" date="2018" name="Int. J. Syst. Evol. Microbiol.">
        <title>Marinobacterium aestuarii sp. nov., a benzene-degrading marine bacterium isolated from estuary sediment.</title>
        <authorList>
            <person name="Bae S.S."/>
            <person name="Jung J."/>
            <person name="Chung D."/>
            <person name="Baek K."/>
        </authorList>
    </citation>
    <scope>NUCLEOTIDE SEQUENCE [LARGE SCALE GENOMIC DNA]</scope>
    <source>
        <strain evidence="7 8">ST58-10</strain>
    </source>
</reference>
<keyword evidence="3" id="KW-0520">NAD</keyword>
<dbReference type="SUPFAM" id="SSF51735">
    <property type="entry name" value="NAD(P)-binding Rossmann-fold domains"/>
    <property type="match status" value="1"/>
</dbReference>
<dbReference type="FunFam" id="3.40.50.720:FF:000213">
    <property type="entry name" value="Putative 2-hydroxyacid dehydrogenase"/>
    <property type="match status" value="1"/>
</dbReference>
<dbReference type="CDD" id="cd12156">
    <property type="entry name" value="HPPR"/>
    <property type="match status" value="1"/>
</dbReference>
<dbReference type="Pfam" id="PF02826">
    <property type="entry name" value="2-Hacid_dh_C"/>
    <property type="match status" value="1"/>
</dbReference>
<comment type="similarity">
    <text evidence="4">Belongs to the D-isomer specific 2-hydroxyacid dehydrogenase family.</text>
</comment>
<evidence type="ECO:0000256" key="1">
    <source>
        <dbReference type="ARBA" id="ARBA00022857"/>
    </source>
</evidence>
<dbReference type="OrthoDB" id="9805416at2"/>
<sequence length="313" mass="33903">MNKPTLLQMGPLTDAFNDRLSSLHRTHRIWEQQDRDAFLAENGAEVDIIVTSGRFGCSADVMAAVPKLKAIISFGVGYDPIDIDAARARNIRVSNTPDVLNDCVADLAMGLMIASARRIAEGDRFVRSGHWGQQPFPLGSRVSGKRLGILGLGRIGNCVARRASGFDMEIRYHNRREDPTVSYGYESSLIDLASWADYLVLTCVGGPSTEGLVNREVLQALGPKGTLINVARGSVVDQPALVELLQAGRLGGAALDVFAEEPQVPAELLDLPQLVLLPHIGSGTQETRQQMEALVFDNLASFISRGELMTPVL</sequence>
<evidence type="ECO:0000256" key="3">
    <source>
        <dbReference type="ARBA" id="ARBA00023027"/>
    </source>
</evidence>
<dbReference type="Gene3D" id="3.40.50.720">
    <property type="entry name" value="NAD(P)-binding Rossmann-like Domain"/>
    <property type="match status" value="2"/>
</dbReference>
<dbReference type="RefSeq" id="WP_067385866.1">
    <property type="nucleotide sequence ID" value="NZ_CP015839.1"/>
</dbReference>
<feature type="domain" description="D-isomer specific 2-hydroxyacid dehydrogenase NAD-binding" evidence="6">
    <location>
        <begin position="109"/>
        <end position="281"/>
    </location>
</feature>
<keyword evidence="8" id="KW-1185">Reference proteome</keyword>
<dbReference type="InterPro" id="IPR050223">
    <property type="entry name" value="D-isomer_2-hydroxyacid_DH"/>
</dbReference>
<dbReference type="Proteomes" id="UP000078070">
    <property type="component" value="Chromosome"/>
</dbReference>
<accession>A0A1A9F2F6</accession>
<dbReference type="KEGG" id="mars:A8C75_18940"/>
<gene>
    <name evidence="7" type="ORF">A8C75_18940</name>
</gene>
<dbReference type="PROSITE" id="PS00065">
    <property type="entry name" value="D_2_HYDROXYACID_DH_1"/>
    <property type="match status" value="1"/>
</dbReference>
<evidence type="ECO:0000313" key="7">
    <source>
        <dbReference type="EMBL" id="ANG64345.1"/>
    </source>
</evidence>
<dbReference type="PANTHER" id="PTHR10996">
    <property type="entry name" value="2-HYDROXYACID DEHYDROGENASE-RELATED"/>
    <property type="match status" value="1"/>
</dbReference>
<dbReference type="Pfam" id="PF00389">
    <property type="entry name" value="2-Hacid_dh"/>
    <property type="match status" value="1"/>
</dbReference>
<dbReference type="PANTHER" id="PTHR10996:SF178">
    <property type="entry name" value="2-HYDROXYACID DEHYDROGENASE YGL185C-RELATED"/>
    <property type="match status" value="1"/>
</dbReference>
<dbReference type="InterPro" id="IPR029752">
    <property type="entry name" value="D-isomer_DH_CS1"/>
</dbReference>
<organism evidence="7 8">
    <name type="scientific">Marinobacterium aestuarii</name>
    <dbReference type="NCBI Taxonomy" id="1821621"/>
    <lineage>
        <taxon>Bacteria</taxon>
        <taxon>Pseudomonadati</taxon>
        <taxon>Pseudomonadota</taxon>
        <taxon>Gammaproteobacteria</taxon>
        <taxon>Oceanospirillales</taxon>
        <taxon>Oceanospirillaceae</taxon>
        <taxon>Marinobacterium</taxon>
    </lineage>
</organism>